<dbReference type="PROSITE" id="PS51720">
    <property type="entry name" value="G_AIG1"/>
    <property type="match status" value="1"/>
</dbReference>
<evidence type="ECO:0000256" key="2">
    <source>
        <dbReference type="ARBA" id="ARBA00022741"/>
    </source>
</evidence>
<keyword evidence="2" id="KW-0547">Nucleotide-binding</keyword>
<dbReference type="GO" id="GO:0005525">
    <property type="term" value="F:GTP binding"/>
    <property type="evidence" value="ECO:0007669"/>
    <property type="project" value="UniProtKB-KW"/>
</dbReference>
<evidence type="ECO:0000256" key="1">
    <source>
        <dbReference type="ARBA" id="ARBA00008535"/>
    </source>
</evidence>
<organism evidence="6 7">
    <name type="scientific">Neogobius melanostomus</name>
    <name type="common">round goby</name>
    <dbReference type="NCBI Taxonomy" id="47308"/>
    <lineage>
        <taxon>Eukaryota</taxon>
        <taxon>Metazoa</taxon>
        <taxon>Chordata</taxon>
        <taxon>Craniata</taxon>
        <taxon>Vertebrata</taxon>
        <taxon>Euteleostomi</taxon>
        <taxon>Actinopterygii</taxon>
        <taxon>Neopterygii</taxon>
        <taxon>Teleostei</taxon>
        <taxon>Neoteleostei</taxon>
        <taxon>Acanthomorphata</taxon>
        <taxon>Gobiaria</taxon>
        <taxon>Gobiiformes</taxon>
        <taxon>Gobioidei</taxon>
        <taxon>Gobiidae</taxon>
        <taxon>Benthophilinae</taxon>
        <taxon>Neogobiini</taxon>
        <taxon>Neogobius</taxon>
    </lineage>
</organism>
<proteinExistence type="inferred from homology"/>
<dbReference type="SUPFAM" id="SSF52540">
    <property type="entry name" value="P-loop containing nucleoside triphosphate hydrolases"/>
    <property type="match status" value="1"/>
</dbReference>
<evidence type="ECO:0000256" key="4">
    <source>
        <dbReference type="SAM" id="Phobius"/>
    </source>
</evidence>
<sequence length="340" mass="38454">MDDIPLLDNEHSHIVLLGKTGSGKSSIANTIFGEKDKFKVDHTAGSGTKECQPETKTVNKRELRLIDTPGLLDTEFNNTEMSPEYLMFLLECAPGIHAFLILLKVEMFTKQEREVTQIIFKQFGKESPKYMERYTELEEGVVKKMIKCFSKDAFNYTTVVFTHGDQLDEGTKIKDWIRKSEALETLIQKCGGRVHVFDNKYWKKRRDPYRNNQYQVRELLKTIDQTVEKNGGRHFTNTFWQQMKNYHIIGIPSHYLLAFILGGIVFGVGGAGAAVAAKMSMSGVAVAAKMSMSGVAVAAKMSILIRCHAAIRVCLIFDFREETAARSSRLKDSLSLMFLL</sequence>
<dbReference type="Proteomes" id="UP000694523">
    <property type="component" value="Unplaced"/>
</dbReference>
<name>A0A8C6WTK1_9GOBI</name>
<keyword evidence="4" id="KW-0812">Transmembrane</keyword>
<evidence type="ECO:0000313" key="7">
    <source>
        <dbReference type="Proteomes" id="UP000694523"/>
    </source>
</evidence>
<accession>A0A8C6WTK1</accession>
<evidence type="ECO:0000256" key="3">
    <source>
        <dbReference type="ARBA" id="ARBA00023134"/>
    </source>
</evidence>
<evidence type="ECO:0000313" key="6">
    <source>
        <dbReference type="Ensembl" id="ENSNMLP00000030592.1"/>
    </source>
</evidence>
<keyword evidence="4" id="KW-1133">Transmembrane helix</keyword>
<comment type="similarity">
    <text evidence="1">Belongs to the TRAFAC class TrmE-Era-EngA-EngB-Septin-like GTPase superfamily. AIG1/Toc34/Toc159-like paraseptin GTPase family. IAN subfamily.</text>
</comment>
<dbReference type="PANTHER" id="PTHR10903">
    <property type="entry name" value="GTPASE, IMAP FAMILY MEMBER-RELATED"/>
    <property type="match status" value="1"/>
</dbReference>
<dbReference type="PANTHER" id="PTHR10903:SF62">
    <property type="entry name" value="GTPASE IMAP FAMILY MEMBER 4-LIKE-RELATED"/>
    <property type="match status" value="1"/>
</dbReference>
<dbReference type="InterPro" id="IPR045058">
    <property type="entry name" value="GIMA/IAN/Toc"/>
</dbReference>
<reference evidence="6" key="1">
    <citation type="submission" date="2025-08" db="UniProtKB">
        <authorList>
            <consortium name="Ensembl"/>
        </authorList>
    </citation>
    <scope>IDENTIFICATION</scope>
</reference>
<keyword evidence="4" id="KW-0472">Membrane</keyword>
<protein>
    <recommendedName>
        <fullName evidence="5">AIG1-type G domain-containing protein</fullName>
    </recommendedName>
</protein>
<evidence type="ECO:0000259" key="5">
    <source>
        <dbReference type="PROSITE" id="PS51720"/>
    </source>
</evidence>
<dbReference type="AlphaFoldDB" id="A0A8C6WTK1"/>
<keyword evidence="3" id="KW-0342">GTP-binding</keyword>
<feature type="transmembrane region" description="Helical" evidence="4">
    <location>
        <begin position="255"/>
        <end position="277"/>
    </location>
</feature>
<dbReference type="Gene3D" id="3.40.50.300">
    <property type="entry name" value="P-loop containing nucleotide triphosphate hydrolases"/>
    <property type="match status" value="2"/>
</dbReference>
<dbReference type="Ensembl" id="ENSNMLT00000034114.1">
    <property type="protein sequence ID" value="ENSNMLP00000030592.1"/>
    <property type="gene ID" value="ENSNMLG00000019284.1"/>
</dbReference>
<feature type="domain" description="AIG1-type G" evidence="5">
    <location>
        <begin position="9"/>
        <end position="244"/>
    </location>
</feature>
<reference evidence="6" key="2">
    <citation type="submission" date="2025-09" db="UniProtKB">
        <authorList>
            <consortium name="Ensembl"/>
        </authorList>
    </citation>
    <scope>IDENTIFICATION</scope>
</reference>
<dbReference type="Pfam" id="PF04548">
    <property type="entry name" value="AIG1"/>
    <property type="match status" value="1"/>
</dbReference>
<dbReference type="InterPro" id="IPR027417">
    <property type="entry name" value="P-loop_NTPase"/>
</dbReference>
<dbReference type="InterPro" id="IPR006703">
    <property type="entry name" value="G_AIG1"/>
</dbReference>
<keyword evidence="7" id="KW-1185">Reference proteome</keyword>